<reference evidence="1 2" key="1">
    <citation type="journal article" date="2022" name="Nat. Plants">
        <title>Genomes of leafy and leafless Platanthera orchids illuminate the evolution of mycoheterotrophy.</title>
        <authorList>
            <person name="Li M.H."/>
            <person name="Liu K.W."/>
            <person name="Li Z."/>
            <person name="Lu H.C."/>
            <person name="Ye Q.L."/>
            <person name="Zhang D."/>
            <person name="Wang J.Y."/>
            <person name="Li Y.F."/>
            <person name="Zhong Z.M."/>
            <person name="Liu X."/>
            <person name="Yu X."/>
            <person name="Liu D.K."/>
            <person name="Tu X.D."/>
            <person name="Liu B."/>
            <person name="Hao Y."/>
            <person name="Liao X.Y."/>
            <person name="Jiang Y.T."/>
            <person name="Sun W.H."/>
            <person name="Chen J."/>
            <person name="Chen Y.Q."/>
            <person name="Ai Y."/>
            <person name="Zhai J.W."/>
            <person name="Wu S.S."/>
            <person name="Zhou Z."/>
            <person name="Hsiao Y.Y."/>
            <person name="Wu W.L."/>
            <person name="Chen Y.Y."/>
            <person name="Lin Y.F."/>
            <person name="Hsu J.L."/>
            <person name="Li C.Y."/>
            <person name="Wang Z.W."/>
            <person name="Zhao X."/>
            <person name="Zhong W.Y."/>
            <person name="Ma X.K."/>
            <person name="Ma L."/>
            <person name="Huang J."/>
            <person name="Chen G.Z."/>
            <person name="Huang M.Z."/>
            <person name="Huang L."/>
            <person name="Peng D.H."/>
            <person name="Luo Y.B."/>
            <person name="Zou S.Q."/>
            <person name="Chen S.P."/>
            <person name="Lan S."/>
            <person name="Tsai W.C."/>
            <person name="Van de Peer Y."/>
            <person name="Liu Z.J."/>
        </authorList>
    </citation>
    <scope>NUCLEOTIDE SEQUENCE [LARGE SCALE GENOMIC DNA]</scope>
    <source>
        <strain evidence="1">Lor288</strain>
    </source>
</reference>
<sequence length="109" mass="12160">MGRCYQAPKQRVAIFPIQAATMRSPGKSNRRRDDVVKIFPDLFWRWWIGLLAARYNCGGGSDSQMRGGALDLRLLTNPPLRSTAEAHEYASPFSPVCARRNSGGGMIFD</sequence>
<accession>A0ABR2M4E4</accession>
<organism evidence="1 2">
    <name type="scientific">Platanthera guangdongensis</name>
    <dbReference type="NCBI Taxonomy" id="2320717"/>
    <lineage>
        <taxon>Eukaryota</taxon>
        <taxon>Viridiplantae</taxon>
        <taxon>Streptophyta</taxon>
        <taxon>Embryophyta</taxon>
        <taxon>Tracheophyta</taxon>
        <taxon>Spermatophyta</taxon>
        <taxon>Magnoliopsida</taxon>
        <taxon>Liliopsida</taxon>
        <taxon>Asparagales</taxon>
        <taxon>Orchidaceae</taxon>
        <taxon>Orchidoideae</taxon>
        <taxon>Orchideae</taxon>
        <taxon>Orchidinae</taxon>
        <taxon>Platanthera</taxon>
    </lineage>
</organism>
<name>A0ABR2M4E4_9ASPA</name>
<protein>
    <submittedName>
        <fullName evidence="1">Uncharacterized protein</fullName>
    </submittedName>
</protein>
<proteinExistence type="predicted"/>
<gene>
    <name evidence="1" type="ORF">KSP40_PGU022662</name>
</gene>
<keyword evidence="2" id="KW-1185">Reference proteome</keyword>
<dbReference type="EMBL" id="JBBWWR010000012">
    <property type="protein sequence ID" value="KAK8959007.1"/>
    <property type="molecule type" value="Genomic_DNA"/>
</dbReference>
<evidence type="ECO:0000313" key="1">
    <source>
        <dbReference type="EMBL" id="KAK8959007.1"/>
    </source>
</evidence>
<comment type="caution">
    <text evidence="1">The sequence shown here is derived from an EMBL/GenBank/DDBJ whole genome shotgun (WGS) entry which is preliminary data.</text>
</comment>
<evidence type="ECO:0000313" key="2">
    <source>
        <dbReference type="Proteomes" id="UP001412067"/>
    </source>
</evidence>
<dbReference type="Proteomes" id="UP001412067">
    <property type="component" value="Unassembled WGS sequence"/>
</dbReference>